<gene>
    <name evidence="3" type="ORF">PH603_15560</name>
</gene>
<accession>A0AAF0BK74</accession>
<name>A0AAF0BK74_9PROT</name>
<reference evidence="3" key="1">
    <citation type="submission" date="2023-01" db="EMBL/GenBank/DDBJ databases">
        <title>The genome sequence of Kordiimonadaceae bacterium 6D33.</title>
        <authorList>
            <person name="Liu Y."/>
        </authorList>
    </citation>
    <scope>NUCLEOTIDE SEQUENCE</scope>
    <source>
        <strain evidence="3">6D33</strain>
    </source>
</reference>
<feature type="region of interest" description="Disordered" evidence="1">
    <location>
        <begin position="142"/>
        <end position="162"/>
    </location>
</feature>
<keyword evidence="2" id="KW-0732">Signal</keyword>
<evidence type="ECO:0000256" key="1">
    <source>
        <dbReference type="SAM" id="MobiDB-lite"/>
    </source>
</evidence>
<organism evidence="3 4">
    <name type="scientific">Gimibacter soli</name>
    <dbReference type="NCBI Taxonomy" id="3024400"/>
    <lineage>
        <taxon>Bacteria</taxon>
        <taxon>Pseudomonadati</taxon>
        <taxon>Pseudomonadota</taxon>
        <taxon>Alphaproteobacteria</taxon>
        <taxon>Kordiimonadales</taxon>
        <taxon>Temperatibacteraceae</taxon>
        <taxon>Gimibacter</taxon>
    </lineage>
</organism>
<proteinExistence type="predicted"/>
<protein>
    <submittedName>
        <fullName evidence="3">Uncharacterized protein</fullName>
    </submittedName>
</protein>
<dbReference type="RefSeq" id="WP_289503674.1">
    <property type="nucleotide sequence ID" value="NZ_CP116805.1"/>
</dbReference>
<sequence>MKRMFRNVTGLFTLSALAFAMTAPVMSADDDNTPTRLEKRKAAVMEKYERTGEVKRCVPLRELRSSSILDEKTIFFRTNNARGYLVEMNNRCPRLAFEERFAYKTSLGSLCSHDIITVIDSFGRDWASCGLADFQVMKRRETPAEDGTVDSGDSVDTGSASE</sequence>
<evidence type="ECO:0000313" key="4">
    <source>
        <dbReference type="Proteomes" id="UP001217500"/>
    </source>
</evidence>
<feature type="signal peptide" evidence="2">
    <location>
        <begin position="1"/>
        <end position="28"/>
    </location>
</feature>
<dbReference type="AlphaFoldDB" id="A0AAF0BK74"/>
<keyword evidence="4" id="KW-1185">Reference proteome</keyword>
<evidence type="ECO:0000313" key="3">
    <source>
        <dbReference type="EMBL" id="WCL53954.1"/>
    </source>
</evidence>
<dbReference type="EMBL" id="CP116805">
    <property type="protein sequence ID" value="WCL53954.1"/>
    <property type="molecule type" value="Genomic_DNA"/>
</dbReference>
<feature type="chain" id="PRO_5042256875" evidence="2">
    <location>
        <begin position="29"/>
        <end position="162"/>
    </location>
</feature>
<dbReference type="KEGG" id="gso:PH603_15560"/>
<dbReference type="Proteomes" id="UP001217500">
    <property type="component" value="Chromosome"/>
</dbReference>
<evidence type="ECO:0000256" key="2">
    <source>
        <dbReference type="SAM" id="SignalP"/>
    </source>
</evidence>